<dbReference type="Proteomes" id="UP000217154">
    <property type="component" value="Chromosome"/>
</dbReference>
<keyword evidence="1" id="KW-0812">Transmembrane</keyword>
<feature type="transmembrane region" description="Helical" evidence="1">
    <location>
        <begin position="107"/>
        <end position="126"/>
    </location>
</feature>
<reference evidence="3 4" key="1">
    <citation type="submission" date="2017-09" db="EMBL/GenBank/DDBJ databases">
        <title>The diverse metabolic capabilities of V. boronicumulans make it an excellent choice for continued studies on novel biodegradation.</title>
        <authorList>
            <person name="Sun S."/>
        </authorList>
    </citation>
    <scope>NUCLEOTIDE SEQUENCE [LARGE SCALE GENOMIC DNA]</scope>
    <source>
        <strain evidence="3 4">J1</strain>
    </source>
</reference>
<dbReference type="EMBL" id="CP023284">
    <property type="protein sequence ID" value="ATA57004.1"/>
    <property type="molecule type" value="Genomic_DNA"/>
</dbReference>
<dbReference type="KEGG" id="vbo:CKY39_30125"/>
<sequence>MAQNLRTQTHRALMGRFSRKCSTIRLHRRKLNVLKHGEFVAPAIALLQGVEPAPNTVDDQALNGVLERFRKNKRASDEPSAMNNVVAVFKDAIALQQPGASAQMRGFALMSVAAGVVVQTWALWMAVSSGILSVFTSWRHPFLALEMVVVAFLAFYVFPRWYLFFLRMDLFAPEDEPTVFDRKHRKVYRLFPPLDGSADSGWQRLRLKPIALQAVEYDWACITAEHRVTLASTGQALSRLHSLTLVVRDYRKPDEKEGRLLDEFDVGNSLGMGEYTVPMLWEHIRRFMEDGGPGVPQGEQLQIFERPRSLWQSMGVVSPFGPKLGWWWRTNRFPTVLFLLLFPVTLPFFTLWALCNWISHMTMRKVIWPQEVLERVGRPLPVRKSP</sequence>
<keyword evidence="1" id="KW-0472">Membrane</keyword>
<name>A0A250DRU4_9BURK</name>
<proteinExistence type="predicted"/>
<dbReference type="Pfam" id="PF20455">
    <property type="entry name" value="DUF6708"/>
    <property type="match status" value="1"/>
</dbReference>
<protein>
    <recommendedName>
        <fullName evidence="2">DUF6708 domain-containing protein</fullName>
    </recommendedName>
</protein>
<keyword evidence="1" id="KW-1133">Transmembrane helix</keyword>
<evidence type="ECO:0000256" key="1">
    <source>
        <dbReference type="SAM" id="Phobius"/>
    </source>
</evidence>
<evidence type="ECO:0000259" key="2">
    <source>
        <dbReference type="Pfam" id="PF20455"/>
    </source>
</evidence>
<dbReference type="InterPro" id="IPR046554">
    <property type="entry name" value="DUF6708"/>
</dbReference>
<evidence type="ECO:0000313" key="3">
    <source>
        <dbReference type="EMBL" id="ATA57004.1"/>
    </source>
</evidence>
<dbReference type="AlphaFoldDB" id="A0A250DRU4"/>
<organism evidence="3 4">
    <name type="scientific">Variovorax boronicumulans</name>
    <dbReference type="NCBI Taxonomy" id="436515"/>
    <lineage>
        <taxon>Bacteria</taxon>
        <taxon>Pseudomonadati</taxon>
        <taxon>Pseudomonadota</taxon>
        <taxon>Betaproteobacteria</taxon>
        <taxon>Burkholderiales</taxon>
        <taxon>Comamonadaceae</taxon>
        <taxon>Variovorax</taxon>
    </lineage>
</organism>
<feature type="transmembrane region" description="Helical" evidence="1">
    <location>
        <begin position="138"/>
        <end position="158"/>
    </location>
</feature>
<evidence type="ECO:0000313" key="4">
    <source>
        <dbReference type="Proteomes" id="UP000217154"/>
    </source>
</evidence>
<feature type="domain" description="DUF6708" evidence="2">
    <location>
        <begin position="161"/>
        <end position="372"/>
    </location>
</feature>
<accession>A0A250DRU4</accession>
<gene>
    <name evidence="3" type="ORF">CKY39_30125</name>
</gene>
<feature type="transmembrane region" description="Helical" evidence="1">
    <location>
        <begin position="335"/>
        <end position="355"/>
    </location>
</feature>